<reference evidence="2" key="1">
    <citation type="submission" date="2020-11" db="EMBL/GenBank/DDBJ databases">
        <authorList>
            <consortium name="DOE Joint Genome Institute"/>
            <person name="Ahrendt S."/>
            <person name="Riley R."/>
            <person name="Andreopoulos W."/>
            <person name="Labutti K."/>
            <person name="Pangilinan J."/>
            <person name="Ruiz-Duenas F.J."/>
            <person name="Barrasa J.M."/>
            <person name="Sanchez-Garcia M."/>
            <person name="Camarero S."/>
            <person name="Miyauchi S."/>
            <person name="Serrano A."/>
            <person name="Linde D."/>
            <person name="Babiker R."/>
            <person name="Drula E."/>
            <person name="Ayuso-Fernandez I."/>
            <person name="Pacheco R."/>
            <person name="Padilla G."/>
            <person name="Ferreira P."/>
            <person name="Barriuso J."/>
            <person name="Kellner H."/>
            <person name="Castanera R."/>
            <person name="Alfaro M."/>
            <person name="Ramirez L."/>
            <person name="Pisabarro A.G."/>
            <person name="Kuo A."/>
            <person name="Tritt A."/>
            <person name="Lipzen A."/>
            <person name="He G."/>
            <person name="Yan M."/>
            <person name="Ng V."/>
            <person name="Cullen D."/>
            <person name="Martin F."/>
            <person name="Rosso M.-N."/>
            <person name="Henrissat B."/>
            <person name="Hibbett D."/>
            <person name="Martinez A.T."/>
            <person name="Grigoriev I.V."/>
        </authorList>
    </citation>
    <scope>NUCLEOTIDE SEQUENCE</scope>
    <source>
        <strain evidence="2">AH 40177</strain>
    </source>
</reference>
<dbReference type="EMBL" id="JADNRY010000015">
    <property type="protein sequence ID" value="KAF9074018.1"/>
    <property type="molecule type" value="Genomic_DNA"/>
</dbReference>
<accession>A0A9P5Q1Z6</accession>
<gene>
    <name evidence="2" type="ORF">BDP27DRAFT_1416706</name>
</gene>
<proteinExistence type="predicted"/>
<keyword evidence="1" id="KW-0732">Signal</keyword>
<dbReference type="Proteomes" id="UP000772434">
    <property type="component" value="Unassembled WGS sequence"/>
</dbReference>
<dbReference type="AlphaFoldDB" id="A0A9P5Q1Z6"/>
<evidence type="ECO:0000256" key="1">
    <source>
        <dbReference type="SAM" id="SignalP"/>
    </source>
</evidence>
<organism evidence="2 3">
    <name type="scientific">Rhodocollybia butyracea</name>
    <dbReference type="NCBI Taxonomy" id="206335"/>
    <lineage>
        <taxon>Eukaryota</taxon>
        <taxon>Fungi</taxon>
        <taxon>Dikarya</taxon>
        <taxon>Basidiomycota</taxon>
        <taxon>Agaricomycotina</taxon>
        <taxon>Agaricomycetes</taxon>
        <taxon>Agaricomycetidae</taxon>
        <taxon>Agaricales</taxon>
        <taxon>Marasmiineae</taxon>
        <taxon>Omphalotaceae</taxon>
        <taxon>Rhodocollybia</taxon>
    </lineage>
</organism>
<feature type="chain" id="PRO_5040343377" evidence="1">
    <location>
        <begin position="23"/>
        <end position="112"/>
    </location>
</feature>
<protein>
    <submittedName>
        <fullName evidence="2">Uncharacterized protein</fullName>
    </submittedName>
</protein>
<comment type="caution">
    <text evidence="2">The sequence shown here is derived from an EMBL/GenBank/DDBJ whole genome shotgun (WGS) entry which is preliminary data.</text>
</comment>
<keyword evidence="3" id="KW-1185">Reference proteome</keyword>
<evidence type="ECO:0000313" key="2">
    <source>
        <dbReference type="EMBL" id="KAF9074018.1"/>
    </source>
</evidence>
<name>A0A9P5Q1Z6_9AGAR</name>
<evidence type="ECO:0000313" key="3">
    <source>
        <dbReference type="Proteomes" id="UP000772434"/>
    </source>
</evidence>
<feature type="signal peptide" evidence="1">
    <location>
        <begin position="1"/>
        <end position="22"/>
    </location>
</feature>
<sequence length="112" mass="11369">MKFNSFIAALVAVVFSAQGVAAVSWEQFDAVSCDGDASMDSGAENEGFHCIAQQGQSVIFSFGEGDPCTATKSGTTGVILYSDEVCSEQFAVAGPGCFNFAAATGGSIGITC</sequence>